<organism evidence="1 2">
    <name type="scientific">Dentiscutata heterogama</name>
    <dbReference type="NCBI Taxonomy" id="1316150"/>
    <lineage>
        <taxon>Eukaryota</taxon>
        <taxon>Fungi</taxon>
        <taxon>Fungi incertae sedis</taxon>
        <taxon>Mucoromycota</taxon>
        <taxon>Glomeromycotina</taxon>
        <taxon>Glomeromycetes</taxon>
        <taxon>Diversisporales</taxon>
        <taxon>Gigasporaceae</taxon>
        <taxon>Dentiscutata</taxon>
    </lineage>
</organism>
<dbReference type="EMBL" id="CAJVPU010037484">
    <property type="protein sequence ID" value="CAG8732610.1"/>
    <property type="molecule type" value="Genomic_DNA"/>
</dbReference>
<comment type="caution">
    <text evidence="1">The sequence shown here is derived from an EMBL/GenBank/DDBJ whole genome shotgun (WGS) entry which is preliminary data.</text>
</comment>
<evidence type="ECO:0000313" key="1">
    <source>
        <dbReference type="EMBL" id="CAG8732610.1"/>
    </source>
</evidence>
<evidence type="ECO:0000313" key="2">
    <source>
        <dbReference type="Proteomes" id="UP000789702"/>
    </source>
</evidence>
<gene>
    <name evidence="1" type="ORF">DHETER_LOCUS13537</name>
</gene>
<sequence>REEQPNPCSTIWRVLTRWSMPKQQNIEKKKHKMNVVTLRKHSEG</sequence>
<name>A0ACA9Q0H3_9GLOM</name>
<dbReference type="Proteomes" id="UP000789702">
    <property type="component" value="Unassembled WGS sequence"/>
</dbReference>
<accession>A0ACA9Q0H3</accession>
<feature type="non-terminal residue" evidence="1">
    <location>
        <position position="44"/>
    </location>
</feature>
<keyword evidence="2" id="KW-1185">Reference proteome</keyword>
<reference evidence="1" key="1">
    <citation type="submission" date="2021-06" db="EMBL/GenBank/DDBJ databases">
        <authorList>
            <person name="Kallberg Y."/>
            <person name="Tangrot J."/>
            <person name="Rosling A."/>
        </authorList>
    </citation>
    <scope>NUCLEOTIDE SEQUENCE</scope>
    <source>
        <strain evidence="1">IL203A</strain>
    </source>
</reference>
<feature type="non-terminal residue" evidence="1">
    <location>
        <position position="1"/>
    </location>
</feature>
<proteinExistence type="predicted"/>
<protein>
    <submittedName>
        <fullName evidence="1">4691_t:CDS:1</fullName>
    </submittedName>
</protein>